<dbReference type="Gene3D" id="2.40.170.20">
    <property type="entry name" value="TonB-dependent receptor, beta-barrel domain"/>
    <property type="match status" value="1"/>
</dbReference>
<comment type="caution">
    <text evidence="9">The sequence shown here is derived from an EMBL/GenBank/DDBJ whole genome shotgun (WGS) entry which is preliminary data.</text>
</comment>
<keyword evidence="5" id="KW-0732">Signal</keyword>
<keyword evidence="6" id="KW-0472">Membrane</keyword>
<evidence type="ECO:0000259" key="8">
    <source>
        <dbReference type="Pfam" id="PF14905"/>
    </source>
</evidence>
<dbReference type="EMBL" id="BAABFT010000001">
    <property type="protein sequence ID" value="GAA4308521.1"/>
    <property type="molecule type" value="Genomic_DNA"/>
</dbReference>
<evidence type="ECO:0000256" key="1">
    <source>
        <dbReference type="ARBA" id="ARBA00004571"/>
    </source>
</evidence>
<dbReference type="Pfam" id="PF14905">
    <property type="entry name" value="OMP_b-brl_3"/>
    <property type="match status" value="1"/>
</dbReference>
<name>A0ABP8FQ66_9SPHI</name>
<keyword evidence="7" id="KW-0998">Cell outer membrane</keyword>
<evidence type="ECO:0000313" key="10">
    <source>
        <dbReference type="Proteomes" id="UP001500582"/>
    </source>
</evidence>
<protein>
    <submittedName>
        <fullName evidence="9">Outer membrane beta-barrel family protein</fullName>
    </submittedName>
</protein>
<dbReference type="InterPro" id="IPR037066">
    <property type="entry name" value="Plug_dom_sf"/>
</dbReference>
<dbReference type="InterPro" id="IPR041700">
    <property type="entry name" value="OMP_b-brl_3"/>
</dbReference>
<evidence type="ECO:0000256" key="7">
    <source>
        <dbReference type="ARBA" id="ARBA00023237"/>
    </source>
</evidence>
<keyword evidence="4" id="KW-0812">Transmembrane</keyword>
<dbReference type="InterPro" id="IPR039426">
    <property type="entry name" value="TonB-dep_rcpt-like"/>
</dbReference>
<gene>
    <name evidence="9" type="ORF">GCM10023149_02470</name>
</gene>
<dbReference type="Gene3D" id="2.170.130.10">
    <property type="entry name" value="TonB-dependent receptor, plug domain"/>
    <property type="match status" value="1"/>
</dbReference>
<evidence type="ECO:0000256" key="5">
    <source>
        <dbReference type="ARBA" id="ARBA00022729"/>
    </source>
</evidence>
<dbReference type="PANTHER" id="PTHR30069:SF29">
    <property type="entry name" value="HEMOGLOBIN AND HEMOGLOBIN-HAPTOGLOBIN-BINDING PROTEIN 1-RELATED"/>
    <property type="match status" value="1"/>
</dbReference>
<sequence length="802" mass="87274">MFNALAQTTINGKITGKVIDSATKAPVDFATISVFKADSKNPVNGISTDSKGNFSLSGIPAGEYRVTVDFIGYREKVFNKVTISSSTTTVPLGTILLTSATTQLNAVNVTAKVPIVENKIDKVVYNAANDLTAQGGVALDVLKKVPMVSVDIDGNVELQGSSGIRFLINGKPSTIFGASLADALQSIPASQISTIEVITSPGAKYDAQGTGGIINIVLKDNKFQGVNGSVNLSAGIRLENGSINLNARRGNFGVGVFFSGNTQLNTTAKNTTNRTAYNNARDTATNLFQSGSNPFTRNSYKTGINLNWSVTPKDELTATFGYNDFRNHGTGFTSQNQSVMAGGDVSSAISSTRTSASRFGEKAVDFSLGYKKTFKREGQQLDFLYLSSFGTNIADASQQTDYLTGAYPSAGLRSNNPGKDRQTEITLDYAQPLSKSFTLETGAKTFMGNLTSNVFTDTLQNGAYVVNPSQTYSFNYKRNIYAGYASLSFALFKDFFTGKAGLRYERTHTTGTFSGAGIPDYNTFAPAFTLQHKLDDSQSVKFSYSYRIERPDYGDLNPFYNISDPHNISTGNPLLKPEISKNFELGYSKNFNNGGNIYLAAFYRNSPDNIQALSTYYDVLNVNGTDYTAVSLTQRFNLGSQKNIGASIFGSVPVTGKLNLRTNIQLGQRQSSNVGLATVNAFAYRVNLNATYQFPHDLVAEVFGNYNSQQKNIQSIRPAFFNYNLAIRKQFLNKNASIGLTTANPFAYYITQRQTLFGSNFNQTNVRLIPSQSFGVTLTYKFGKLKFDKEKDTTPQLPDMGQ</sequence>
<comment type="subcellular location">
    <subcellularLocation>
        <location evidence="1">Cell outer membrane</location>
        <topology evidence="1">Multi-pass membrane protein</topology>
    </subcellularLocation>
</comment>
<dbReference type="SUPFAM" id="SSF49464">
    <property type="entry name" value="Carboxypeptidase regulatory domain-like"/>
    <property type="match status" value="1"/>
</dbReference>
<dbReference type="Proteomes" id="UP001500582">
    <property type="component" value="Unassembled WGS sequence"/>
</dbReference>
<dbReference type="SUPFAM" id="SSF56935">
    <property type="entry name" value="Porins"/>
    <property type="match status" value="1"/>
</dbReference>
<evidence type="ECO:0000256" key="3">
    <source>
        <dbReference type="ARBA" id="ARBA00022452"/>
    </source>
</evidence>
<evidence type="ECO:0000256" key="4">
    <source>
        <dbReference type="ARBA" id="ARBA00022692"/>
    </source>
</evidence>
<dbReference type="PANTHER" id="PTHR30069">
    <property type="entry name" value="TONB-DEPENDENT OUTER MEMBRANE RECEPTOR"/>
    <property type="match status" value="1"/>
</dbReference>
<evidence type="ECO:0000256" key="2">
    <source>
        <dbReference type="ARBA" id="ARBA00022448"/>
    </source>
</evidence>
<evidence type="ECO:0000256" key="6">
    <source>
        <dbReference type="ARBA" id="ARBA00023136"/>
    </source>
</evidence>
<proteinExistence type="predicted"/>
<evidence type="ECO:0000313" key="9">
    <source>
        <dbReference type="EMBL" id="GAA4308521.1"/>
    </source>
</evidence>
<dbReference type="Pfam" id="PF13620">
    <property type="entry name" value="CarboxypepD_reg"/>
    <property type="match status" value="1"/>
</dbReference>
<dbReference type="InterPro" id="IPR036942">
    <property type="entry name" value="Beta-barrel_TonB_sf"/>
</dbReference>
<dbReference type="Gene3D" id="2.60.40.1120">
    <property type="entry name" value="Carboxypeptidase-like, regulatory domain"/>
    <property type="match status" value="1"/>
</dbReference>
<reference evidence="10" key="1">
    <citation type="journal article" date="2019" name="Int. J. Syst. Evol. Microbiol.">
        <title>The Global Catalogue of Microorganisms (GCM) 10K type strain sequencing project: providing services to taxonomists for standard genome sequencing and annotation.</title>
        <authorList>
            <consortium name="The Broad Institute Genomics Platform"/>
            <consortium name="The Broad Institute Genome Sequencing Center for Infectious Disease"/>
            <person name="Wu L."/>
            <person name="Ma J."/>
        </authorList>
    </citation>
    <scope>NUCLEOTIDE SEQUENCE [LARGE SCALE GENOMIC DNA]</scope>
    <source>
        <strain evidence="10">JCM 17705</strain>
    </source>
</reference>
<dbReference type="InterPro" id="IPR008969">
    <property type="entry name" value="CarboxyPept-like_regulatory"/>
</dbReference>
<feature type="domain" description="Outer membrane protein beta-barrel" evidence="8">
    <location>
        <begin position="372"/>
        <end position="780"/>
    </location>
</feature>
<keyword evidence="2" id="KW-0813">Transport</keyword>
<organism evidence="9 10">
    <name type="scientific">Mucilaginibacter gynuensis</name>
    <dbReference type="NCBI Taxonomy" id="1302236"/>
    <lineage>
        <taxon>Bacteria</taxon>
        <taxon>Pseudomonadati</taxon>
        <taxon>Bacteroidota</taxon>
        <taxon>Sphingobacteriia</taxon>
        <taxon>Sphingobacteriales</taxon>
        <taxon>Sphingobacteriaceae</taxon>
        <taxon>Mucilaginibacter</taxon>
    </lineage>
</organism>
<keyword evidence="3" id="KW-1134">Transmembrane beta strand</keyword>
<keyword evidence="10" id="KW-1185">Reference proteome</keyword>
<accession>A0ABP8FQ66</accession>